<organism evidence="2 3">
    <name type="scientific">Acer saccharum</name>
    <name type="common">Sugar maple</name>
    <dbReference type="NCBI Taxonomy" id="4024"/>
    <lineage>
        <taxon>Eukaryota</taxon>
        <taxon>Viridiplantae</taxon>
        <taxon>Streptophyta</taxon>
        <taxon>Embryophyta</taxon>
        <taxon>Tracheophyta</taxon>
        <taxon>Spermatophyta</taxon>
        <taxon>Magnoliopsida</taxon>
        <taxon>eudicotyledons</taxon>
        <taxon>Gunneridae</taxon>
        <taxon>Pentapetalae</taxon>
        <taxon>rosids</taxon>
        <taxon>malvids</taxon>
        <taxon>Sapindales</taxon>
        <taxon>Sapindaceae</taxon>
        <taxon>Hippocastanoideae</taxon>
        <taxon>Acereae</taxon>
        <taxon>Acer</taxon>
    </lineage>
</organism>
<protein>
    <submittedName>
        <fullName evidence="2">Uncharacterized protein</fullName>
    </submittedName>
</protein>
<feature type="compositionally biased region" description="Polar residues" evidence="1">
    <location>
        <begin position="1"/>
        <end position="11"/>
    </location>
</feature>
<evidence type="ECO:0000313" key="2">
    <source>
        <dbReference type="EMBL" id="KAK0597290.1"/>
    </source>
</evidence>
<proteinExistence type="predicted"/>
<dbReference type="AlphaFoldDB" id="A0AA39STT7"/>
<feature type="region of interest" description="Disordered" evidence="1">
    <location>
        <begin position="1"/>
        <end position="51"/>
    </location>
</feature>
<reference evidence="2" key="2">
    <citation type="submission" date="2023-06" db="EMBL/GenBank/DDBJ databases">
        <authorList>
            <person name="Swenson N.G."/>
            <person name="Wegrzyn J.L."/>
            <person name="Mcevoy S.L."/>
        </authorList>
    </citation>
    <scope>NUCLEOTIDE SEQUENCE</scope>
    <source>
        <strain evidence="2">NS2018</strain>
        <tissue evidence="2">Leaf</tissue>
    </source>
</reference>
<feature type="compositionally biased region" description="Basic and acidic residues" evidence="1">
    <location>
        <begin position="40"/>
        <end position="51"/>
    </location>
</feature>
<sequence length="157" mass="17850">MENKISTQSGTRFRREMDLEPVPPVSEKLVMLHKRGRKRDRSDGSRENERRLFFASSITGSKENRSLLPTSPVEAGSCQDLQRLANDSNRSLQCRRSWLCSANGGGSAIEATDLTRTGGGFSLPPPLPVQRRTGLFSRHHWWRLVLVNICKDWPMTW</sequence>
<gene>
    <name evidence="2" type="ORF">LWI29_023766</name>
</gene>
<dbReference type="Proteomes" id="UP001168877">
    <property type="component" value="Unassembled WGS sequence"/>
</dbReference>
<evidence type="ECO:0000256" key="1">
    <source>
        <dbReference type="SAM" id="MobiDB-lite"/>
    </source>
</evidence>
<accession>A0AA39STT7</accession>
<dbReference type="EMBL" id="JAUESC010000004">
    <property type="protein sequence ID" value="KAK0597290.1"/>
    <property type="molecule type" value="Genomic_DNA"/>
</dbReference>
<keyword evidence="3" id="KW-1185">Reference proteome</keyword>
<name>A0AA39STT7_ACESA</name>
<comment type="caution">
    <text evidence="2">The sequence shown here is derived from an EMBL/GenBank/DDBJ whole genome shotgun (WGS) entry which is preliminary data.</text>
</comment>
<reference evidence="2" key="1">
    <citation type="journal article" date="2022" name="Plant J.">
        <title>Strategies of tolerance reflected in two North American maple genomes.</title>
        <authorList>
            <person name="McEvoy S.L."/>
            <person name="Sezen U.U."/>
            <person name="Trouern-Trend A."/>
            <person name="McMahon S.M."/>
            <person name="Schaberg P.G."/>
            <person name="Yang J."/>
            <person name="Wegrzyn J.L."/>
            <person name="Swenson N.G."/>
        </authorList>
    </citation>
    <scope>NUCLEOTIDE SEQUENCE</scope>
    <source>
        <strain evidence="2">NS2018</strain>
    </source>
</reference>
<evidence type="ECO:0000313" key="3">
    <source>
        <dbReference type="Proteomes" id="UP001168877"/>
    </source>
</evidence>